<dbReference type="InterPro" id="IPR000719">
    <property type="entry name" value="Prot_kinase_dom"/>
</dbReference>
<protein>
    <recommendedName>
        <fullName evidence="2">Protein kinase domain-containing protein</fullName>
    </recommendedName>
</protein>
<reference evidence="3" key="1">
    <citation type="submission" date="2021-11" db="EMBL/GenBank/DDBJ databases">
        <authorList>
            <consortium name="Genoscope - CEA"/>
            <person name="William W."/>
        </authorList>
    </citation>
    <scope>NUCLEOTIDE SEQUENCE</scope>
</reference>
<dbReference type="AlphaFoldDB" id="A0A8J2SBQ6"/>
<dbReference type="Gene3D" id="1.10.510.10">
    <property type="entry name" value="Transferase(Phosphotransferase) domain 1"/>
    <property type="match status" value="1"/>
</dbReference>
<feature type="compositionally biased region" description="Basic and acidic residues" evidence="1">
    <location>
        <begin position="1"/>
        <end position="15"/>
    </location>
</feature>
<dbReference type="PROSITE" id="PS50011">
    <property type="entry name" value="PROTEIN_KINASE_DOM"/>
    <property type="match status" value="1"/>
</dbReference>
<sequence length="877" mass="90946">MGSELSKRYDVDKDATGSGGHGYQWKSYQATRKKDGLEVSVFVFEKAALEKQLRNQKSLFEKVVMTARRDVATLANLAGIERRQLEKVRAAAAGPTSLRDAMASAALGVGTAVATASRKAPPGCLQLIETLESRQAIVFVGERVACSLGNALHKTWPGVASDKVPSHWRDGAFTTAEVARGAASLADALQALKGAGGMVQRAHLGVSPESIWLTKTGDWRLGGFGLALSIPAGQYGVASPYFANEGAIGGELTGEPRLEYTSPELTKNGDRVAAPACDVFSLGCVLWEVFTGSKALQGCDNLYGHRSACSRLQQLDPSQLPSLVRDAVSRSLAVHPQSRLDAAALRGCPLFHAPAVAALKELDALPSRDPSLAAAFLGNLTSMLDSGADVEYRECFTDRTLLIVVLPSLDACVRAQPKLCAPAAPALLACAARLDARAFRKSIQPILERFLVDAAGPQAVLAVVEHATLLLDRADASWAAKRVVDALARALRDDAGPRLRDAALRQLASSDVLDAVIAKASIAARNGVSSRVSTDLVPAVCRCVASKTCALATRVTAHKALAAALDRPPATPPEVLMRVVLPALRDSVRLVHGQPALAMCVLGCFDLVAKRLPEQSRILRDVLPSLIPLLDEKALNARQFDMVAGRVEAMLASAIQARRGELDSPSSVQPRMSAPDPFRATPSPAAAAPAPVPRAPSPAADVYRGAGSSHASDYNFGAGAMPGDPLALTSASHARAPAVPIPKLPKPPAPAPRRRGPPARGPPKQQDAVWRPPGSSNGGVAKLTAQLAAEDPFAAGNDPFASGGASAPAFGGGASVDPFASVGLSSGDPFAGMGGATNAPMPSMGGLPPPPGGADPFAGMSAAAPAPASSAFDFMNS</sequence>
<dbReference type="InterPro" id="IPR001245">
    <property type="entry name" value="Ser-Thr/Tyr_kinase_cat_dom"/>
</dbReference>
<evidence type="ECO:0000259" key="2">
    <source>
        <dbReference type="PROSITE" id="PS50011"/>
    </source>
</evidence>
<dbReference type="Proteomes" id="UP000789595">
    <property type="component" value="Unassembled WGS sequence"/>
</dbReference>
<proteinExistence type="predicted"/>
<dbReference type="PANTHER" id="PTHR12984:SF6">
    <property type="entry name" value="SCY1-LIKE PROTEIN 2"/>
    <property type="match status" value="1"/>
</dbReference>
<feature type="region of interest" description="Disordered" evidence="1">
    <location>
        <begin position="738"/>
        <end position="780"/>
    </location>
</feature>
<dbReference type="SUPFAM" id="SSF48371">
    <property type="entry name" value="ARM repeat"/>
    <property type="match status" value="1"/>
</dbReference>
<accession>A0A8J2SBQ6</accession>
<name>A0A8J2SBQ6_9STRA</name>
<feature type="region of interest" description="Disordered" evidence="1">
    <location>
        <begin position="659"/>
        <end position="708"/>
    </location>
</feature>
<feature type="compositionally biased region" description="Low complexity" evidence="1">
    <location>
        <begin position="677"/>
        <end position="689"/>
    </location>
</feature>
<dbReference type="InterPro" id="IPR051177">
    <property type="entry name" value="CIK-Related_Protein"/>
</dbReference>
<feature type="region of interest" description="Disordered" evidence="1">
    <location>
        <begin position="1"/>
        <end position="24"/>
    </location>
</feature>
<organism evidence="3 4">
    <name type="scientific">Pelagomonas calceolata</name>
    <dbReference type="NCBI Taxonomy" id="35677"/>
    <lineage>
        <taxon>Eukaryota</taxon>
        <taxon>Sar</taxon>
        <taxon>Stramenopiles</taxon>
        <taxon>Ochrophyta</taxon>
        <taxon>Pelagophyceae</taxon>
        <taxon>Pelagomonadales</taxon>
        <taxon>Pelagomonadaceae</taxon>
        <taxon>Pelagomonas</taxon>
    </lineage>
</organism>
<dbReference type="GO" id="GO:0005524">
    <property type="term" value="F:ATP binding"/>
    <property type="evidence" value="ECO:0007669"/>
    <property type="project" value="InterPro"/>
</dbReference>
<feature type="compositionally biased region" description="Low complexity" evidence="1">
    <location>
        <begin position="854"/>
        <end position="877"/>
    </location>
</feature>
<dbReference type="GO" id="GO:0004672">
    <property type="term" value="F:protein kinase activity"/>
    <property type="evidence" value="ECO:0007669"/>
    <property type="project" value="InterPro"/>
</dbReference>
<dbReference type="SUPFAM" id="SSF56112">
    <property type="entry name" value="Protein kinase-like (PK-like)"/>
    <property type="match status" value="1"/>
</dbReference>
<dbReference type="OrthoDB" id="79687at2759"/>
<gene>
    <name evidence="3" type="ORF">PECAL_2P17480</name>
</gene>
<evidence type="ECO:0000313" key="4">
    <source>
        <dbReference type="Proteomes" id="UP000789595"/>
    </source>
</evidence>
<dbReference type="SMART" id="SM00220">
    <property type="entry name" value="S_TKc"/>
    <property type="match status" value="1"/>
</dbReference>
<feature type="compositionally biased region" description="Pro residues" evidence="1">
    <location>
        <begin position="739"/>
        <end position="751"/>
    </location>
</feature>
<evidence type="ECO:0000313" key="3">
    <source>
        <dbReference type="EMBL" id="CAH0368675.1"/>
    </source>
</evidence>
<dbReference type="EMBL" id="CAKKNE010000002">
    <property type="protein sequence ID" value="CAH0368675.1"/>
    <property type="molecule type" value="Genomic_DNA"/>
</dbReference>
<keyword evidence="4" id="KW-1185">Reference proteome</keyword>
<comment type="caution">
    <text evidence="3">The sequence shown here is derived from an EMBL/GenBank/DDBJ whole genome shotgun (WGS) entry which is preliminary data.</text>
</comment>
<dbReference type="Pfam" id="PF07714">
    <property type="entry name" value="PK_Tyr_Ser-Thr"/>
    <property type="match status" value="1"/>
</dbReference>
<feature type="domain" description="Protein kinase" evidence="2">
    <location>
        <begin position="10"/>
        <end position="351"/>
    </location>
</feature>
<feature type="region of interest" description="Disordered" evidence="1">
    <location>
        <begin position="833"/>
        <end position="877"/>
    </location>
</feature>
<dbReference type="InterPro" id="IPR011009">
    <property type="entry name" value="Kinase-like_dom_sf"/>
</dbReference>
<evidence type="ECO:0000256" key="1">
    <source>
        <dbReference type="SAM" id="MobiDB-lite"/>
    </source>
</evidence>
<dbReference type="InterPro" id="IPR016024">
    <property type="entry name" value="ARM-type_fold"/>
</dbReference>
<dbReference type="PANTHER" id="PTHR12984">
    <property type="entry name" value="SCY1-RELATED S/T PROTEIN KINASE-LIKE"/>
    <property type="match status" value="1"/>
</dbReference>